<keyword evidence="1" id="KW-0812">Transmembrane</keyword>
<dbReference type="NCBIfam" id="TIGR02122">
    <property type="entry name" value="TRAP_TAXI"/>
    <property type="match status" value="1"/>
</dbReference>
<dbReference type="SUPFAM" id="SSF53850">
    <property type="entry name" value="Periplasmic binding protein-like II"/>
    <property type="match status" value="1"/>
</dbReference>
<dbReference type="PANTHER" id="PTHR42941:SF1">
    <property type="entry name" value="SLL1037 PROTEIN"/>
    <property type="match status" value="1"/>
</dbReference>
<dbReference type="Pfam" id="PF16868">
    <property type="entry name" value="NMT1_3"/>
    <property type="match status" value="1"/>
</dbReference>
<dbReference type="InterPro" id="IPR011852">
    <property type="entry name" value="TRAP_TAXI"/>
</dbReference>
<proteinExistence type="predicted"/>
<accession>A0A212JND8</accession>
<dbReference type="Gene3D" id="3.40.190.10">
    <property type="entry name" value="Periplasmic binding protein-like II"/>
    <property type="match status" value="2"/>
</dbReference>
<feature type="transmembrane region" description="Helical" evidence="1">
    <location>
        <begin position="98"/>
        <end position="117"/>
    </location>
</feature>
<feature type="transmembrane region" description="Helical" evidence="1">
    <location>
        <begin position="137"/>
        <end position="154"/>
    </location>
</feature>
<keyword evidence="2" id="KW-0675">Receptor</keyword>
<keyword evidence="1" id="KW-1133">Transmembrane helix</keyword>
<sequence>MWAKFRRHHPGNEWIFAHGRDAQNNKPYQFKGILFSGRMASLLLFYHAALYACLETEIVFIKNRACNVAGITIPGRPGVPCIWTMNLFLEEFHMKKRLLSVVLTLALSVVFCSAAFAAQVKRGDYFITVLTGPSSGIYFPIGGAFSTFIGSLGYKTSATATGATAENINALNTGQGEMAIAMADAVIQAVQAFGAYEGKKPATNLRAMMGLWPNYCQLVTTADSGIKKFEDLKGKRVGVGAPNSGVEVNARMMFEAHGMTYKDCRVDYLSYGEAIDQMKNGLCDAAFVTSGLGNATIRELGVTKKIAFVPIEGDARKKLIEKYPFYIEAVIPAATYGTDKDTQTAAVMNIMLVDNKLPNDVVYDLLENIYSAKGLEAIGASHSAAKANIKPDTATRGIVGTAVPFHPGAEKYYKDKGMLKK</sequence>
<reference evidence="2" key="1">
    <citation type="submission" date="2016-04" db="EMBL/GenBank/DDBJ databases">
        <authorList>
            <person name="Evans L.H."/>
            <person name="Alamgir A."/>
            <person name="Owens N."/>
            <person name="Weber N.D."/>
            <person name="Virtaneva K."/>
            <person name="Barbian K."/>
            <person name="Babar A."/>
            <person name="Rosenke K."/>
        </authorList>
    </citation>
    <scope>NUCLEOTIDE SEQUENCE</scope>
    <source>
        <strain evidence="2">86</strain>
    </source>
</reference>
<protein>
    <submittedName>
        <fullName evidence="2">TRAP transporter solute receptor, TAXI family (Modular protein)</fullName>
    </submittedName>
</protein>
<keyword evidence="1" id="KW-0472">Membrane</keyword>
<organism evidence="2">
    <name type="scientific">uncultured delta proteobacterium</name>
    <dbReference type="NCBI Taxonomy" id="34034"/>
    <lineage>
        <taxon>Bacteria</taxon>
        <taxon>Deltaproteobacteria</taxon>
        <taxon>environmental samples</taxon>
    </lineage>
</organism>
<gene>
    <name evidence="2" type="ORF">KL86DPRO_11851</name>
</gene>
<evidence type="ECO:0000256" key="1">
    <source>
        <dbReference type="SAM" id="Phobius"/>
    </source>
</evidence>
<dbReference type="EMBL" id="FLUQ01000001">
    <property type="protein sequence ID" value="SBW00835.1"/>
    <property type="molecule type" value="Genomic_DNA"/>
</dbReference>
<dbReference type="CDD" id="cd13567">
    <property type="entry name" value="PBP2_TtGluBP"/>
    <property type="match status" value="1"/>
</dbReference>
<name>A0A212JND8_9DELT</name>
<dbReference type="PANTHER" id="PTHR42941">
    <property type="entry name" value="SLL1037 PROTEIN"/>
    <property type="match status" value="1"/>
</dbReference>
<dbReference type="AlphaFoldDB" id="A0A212JND8"/>
<evidence type="ECO:0000313" key="2">
    <source>
        <dbReference type="EMBL" id="SBW00835.1"/>
    </source>
</evidence>